<feature type="transmembrane region" description="Helical" evidence="1">
    <location>
        <begin position="130"/>
        <end position="154"/>
    </location>
</feature>
<keyword evidence="1" id="KW-1133">Transmembrane helix</keyword>
<name>A0A502F7C7_9FLAO</name>
<evidence type="ECO:0000313" key="2">
    <source>
        <dbReference type="EMBL" id="TPG45269.1"/>
    </source>
</evidence>
<sequence>MDFYTFLQLLTVSIIATAAMTWFSYFMSKQFQELYKEPVLLSFVLSKFKMESSVKSEKTMGWLLHFLIGFLFVFVYHVLWVRDILPISILSALLLGAISGIIGIISWMFIFKISNHQPQIDFKGYYLQLFFAHLIFGITATAFYSLSLTFLILAKTYVTI</sequence>
<organism evidence="2 3">
    <name type="scientific">Flavobacterium pectinovorum</name>
    <dbReference type="NCBI Taxonomy" id="29533"/>
    <lineage>
        <taxon>Bacteria</taxon>
        <taxon>Pseudomonadati</taxon>
        <taxon>Bacteroidota</taxon>
        <taxon>Flavobacteriia</taxon>
        <taxon>Flavobacteriales</taxon>
        <taxon>Flavobacteriaceae</taxon>
        <taxon>Flavobacterium</taxon>
    </lineage>
</organism>
<comment type="caution">
    <text evidence="2">The sequence shown here is derived from an EMBL/GenBank/DDBJ whole genome shotgun (WGS) entry which is preliminary data.</text>
</comment>
<proteinExistence type="predicted"/>
<feature type="transmembrane region" description="Helical" evidence="1">
    <location>
        <begin position="6"/>
        <end position="26"/>
    </location>
</feature>
<reference evidence="2 3" key="1">
    <citation type="journal article" date="2019" name="Environ. Microbiol.">
        <title>Species interactions and distinct microbial communities in high Arctic permafrost affected cryosols are associated with the CH4 and CO2 gas fluxes.</title>
        <authorList>
            <person name="Altshuler I."/>
            <person name="Hamel J."/>
            <person name="Turney S."/>
            <person name="Magnuson E."/>
            <person name="Levesque R."/>
            <person name="Greer C."/>
            <person name="Whyte L.G."/>
        </authorList>
    </citation>
    <scope>NUCLEOTIDE SEQUENCE [LARGE SCALE GENOMIC DNA]</scope>
    <source>
        <strain evidence="2 3">42</strain>
    </source>
</reference>
<keyword evidence="1" id="KW-0472">Membrane</keyword>
<gene>
    <name evidence="2" type="ORF">EAH81_01315</name>
</gene>
<dbReference type="Proteomes" id="UP000319700">
    <property type="component" value="Unassembled WGS sequence"/>
</dbReference>
<dbReference type="OrthoDB" id="673991at2"/>
<evidence type="ECO:0000313" key="3">
    <source>
        <dbReference type="Proteomes" id="UP000319700"/>
    </source>
</evidence>
<evidence type="ECO:0008006" key="4">
    <source>
        <dbReference type="Google" id="ProtNLM"/>
    </source>
</evidence>
<evidence type="ECO:0000256" key="1">
    <source>
        <dbReference type="SAM" id="Phobius"/>
    </source>
</evidence>
<feature type="transmembrane region" description="Helical" evidence="1">
    <location>
        <begin position="59"/>
        <end position="79"/>
    </location>
</feature>
<protein>
    <recommendedName>
        <fullName evidence="4">DUF2938 domain-containing protein</fullName>
    </recommendedName>
</protein>
<accession>A0A502F7C7</accession>
<keyword evidence="3" id="KW-1185">Reference proteome</keyword>
<feature type="transmembrane region" description="Helical" evidence="1">
    <location>
        <begin position="85"/>
        <end position="110"/>
    </location>
</feature>
<keyword evidence="1" id="KW-0812">Transmembrane</keyword>
<dbReference type="AlphaFoldDB" id="A0A502F7C7"/>
<dbReference type="EMBL" id="RCZH01000001">
    <property type="protein sequence ID" value="TPG45269.1"/>
    <property type="molecule type" value="Genomic_DNA"/>
</dbReference>